<reference evidence="1" key="1">
    <citation type="submission" date="2018-05" db="EMBL/GenBank/DDBJ databases">
        <title>Draft genome of Mucuna pruriens seed.</title>
        <authorList>
            <person name="Nnadi N.E."/>
            <person name="Vos R."/>
            <person name="Hasami M.H."/>
            <person name="Devisetty U.K."/>
            <person name="Aguiy J.C."/>
        </authorList>
    </citation>
    <scope>NUCLEOTIDE SEQUENCE [LARGE SCALE GENOMIC DNA]</scope>
    <source>
        <strain evidence="1">JCA_2017</strain>
    </source>
</reference>
<evidence type="ECO:0000313" key="2">
    <source>
        <dbReference type="Proteomes" id="UP000257109"/>
    </source>
</evidence>
<dbReference type="EMBL" id="QJKJ01008293">
    <property type="protein sequence ID" value="RDX80210.1"/>
    <property type="molecule type" value="Genomic_DNA"/>
</dbReference>
<proteinExistence type="predicted"/>
<dbReference type="PANTHER" id="PTHR33116:SF78">
    <property type="entry name" value="OS12G0587133 PROTEIN"/>
    <property type="match status" value="1"/>
</dbReference>
<comment type="caution">
    <text evidence="1">The sequence shown here is derived from an EMBL/GenBank/DDBJ whole genome shotgun (WGS) entry which is preliminary data.</text>
</comment>
<dbReference type="PANTHER" id="PTHR33116">
    <property type="entry name" value="REVERSE TRANSCRIPTASE ZINC-BINDING DOMAIN-CONTAINING PROTEIN-RELATED-RELATED"/>
    <property type="match status" value="1"/>
</dbReference>
<keyword evidence="2" id="KW-1185">Reference proteome</keyword>
<dbReference type="AlphaFoldDB" id="A0A371FPU2"/>
<gene>
    <name evidence="1" type="ORF">CR513_39269</name>
</gene>
<dbReference type="Proteomes" id="UP000257109">
    <property type="component" value="Unassembled WGS sequence"/>
</dbReference>
<name>A0A371FPU2_MUCPR</name>
<accession>A0A371FPU2</accession>
<protein>
    <submittedName>
        <fullName evidence="1">Uncharacterized protein</fullName>
    </submittedName>
</protein>
<organism evidence="1 2">
    <name type="scientific">Mucuna pruriens</name>
    <name type="common">Velvet bean</name>
    <name type="synonym">Dolichos pruriens</name>
    <dbReference type="NCBI Taxonomy" id="157652"/>
    <lineage>
        <taxon>Eukaryota</taxon>
        <taxon>Viridiplantae</taxon>
        <taxon>Streptophyta</taxon>
        <taxon>Embryophyta</taxon>
        <taxon>Tracheophyta</taxon>
        <taxon>Spermatophyta</taxon>
        <taxon>Magnoliopsida</taxon>
        <taxon>eudicotyledons</taxon>
        <taxon>Gunneridae</taxon>
        <taxon>Pentapetalae</taxon>
        <taxon>rosids</taxon>
        <taxon>fabids</taxon>
        <taxon>Fabales</taxon>
        <taxon>Fabaceae</taxon>
        <taxon>Papilionoideae</taxon>
        <taxon>50 kb inversion clade</taxon>
        <taxon>NPAAA clade</taxon>
        <taxon>indigoferoid/millettioid clade</taxon>
        <taxon>Phaseoleae</taxon>
        <taxon>Mucuna</taxon>
    </lineage>
</organism>
<sequence>MLDRLGFSEKWRGWVRGCIFTSQVYILLNDSPTDEIRLSKGLKLGLRANSSHRCFKLVSCLKVNFHKSKLVGCYFSHCSTGSIPFKFLGIPVEANPRLISTWQTTCHLHEKQIGILEGKTSFFGSLPLYLLSFFKLPKKVLKVIISIQRSFLESGKDVSHKIPWIWSLVTGVVRQKFKLKSKLYLPLVRKVRDRKHVSLWHDIWIGTTPLKDFSDDKDAFIVDMGEWINNKWCWKWNSRREFFVWEQETLLEFSNLLSNTSLMFAGSHNTLIGIFNKLWTTGDCYLTDYPHVSPWLEEPYKSRDPYTTGLTSLSPFPTLVSHIIYNIEG</sequence>
<dbReference type="STRING" id="157652.A0A371FPU2"/>
<dbReference type="OrthoDB" id="1435254at2759"/>
<evidence type="ECO:0000313" key="1">
    <source>
        <dbReference type="EMBL" id="RDX80210.1"/>
    </source>
</evidence>
<feature type="non-terminal residue" evidence="1">
    <location>
        <position position="1"/>
    </location>
</feature>